<dbReference type="EMBL" id="GBHO01007358">
    <property type="protein sequence ID" value="JAG36246.1"/>
    <property type="molecule type" value="Transcribed_RNA"/>
</dbReference>
<organism evidence="7">
    <name type="scientific">Lygus hesperus</name>
    <name type="common">Western plant bug</name>
    <dbReference type="NCBI Taxonomy" id="30085"/>
    <lineage>
        <taxon>Eukaryota</taxon>
        <taxon>Metazoa</taxon>
        <taxon>Ecdysozoa</taxon>
        <taxon>Arthropoda</taxon>
        <taxon>Hexapoda</taxon>
        <taxon>Insecta</taxon>
        <taxon>Pterygota</taxon>
        <taxon>Neoptera</taxon>
        <taxon>Paraneoptera</taxon>
        <taxon>Hemiptera</taxon>
        <taxon>Heteroptera</taxon>
        <taxon>Panheteroptera</taxon>
        <taxon>Cimicomorpha</taxon>
        <taxon>Miridae</taxon>
        <taxon>Mirini</taxon>
        <taxon>Lygus</taxon>
    </lineage>
</organism>
<evidence type="ECO:0000313" key="7">
    <source>
        <dbReference type="EMBL" id="JAG36246.1"/>
    </source>
</evidence>
<dbReference type="GO" id="GO:0004674">
    <property type="term" value="F:protein serine/threonine kinase activity"/>
    <property type="evidence" value="ECO:0007669"/>
    <property type="project" value="UniProtKB-KW"/>
</dbReference>
<name>A0A0A9YX84_LYGHE</name>
<keyword evidence="5" id="KW-0067">ATP-binding</keyword>
<evidence type="ECO:0000256" key="2">
    <source>
        <dbReference type="ARBA" id="ARBA00022679"/>
    </source>
</evidence>
<feature type="domain" description="Protein kinase" evidence="6">
    <location>
        <begin position="19"/>
        <end position="363"/>
    </location>
</feature>
<dbReference type="PANTHER" id="PTHR24058">
    <property type="entry name" value="DUAL SPECIFICITY PROTEIN KINASE"/>
    <property type="match status" value="1"/>
</dbReference>
<dbReference type="Gene3D" id="1.10.510.10">
    <property type="entry name" value="Transferase(Phosphotransferase) domain 1"/>
    <property type="match status" value="1"/>
</dbReference>
<evidence type="ECO:0000256" key="5">
    <source>
        <dbReference type="ARBA" id="ARBA00022840"/>
    </source>
</evidence>
<proteinExistence type="predicted"/>
<dbReference type="PROSITE" id="PS50011">
    <property type="entry name" value="PROTEIN_KINASE_DOM"/>
    <property type="match status" value="1"/>
</dbReference>
<gene>
    <name evidence="7" type="primary">DYRK1B</name>
    <name evidence="7" type="ORF">CM83_799</name>
</gene>
<dbReference type="InterPro" id="IPR011009">
    <property type="entry name" value="Kinase-like_dom_sf"/>
</dbReference>
<accession>A0A0A9YX84</accession>
<keyword evidence="1" id="KW-0723">Serine/threonine-protein kinase</keyword>
<keyword evidence="4 7" id="KW-0418">Kinase</keyword>
<evidence type="ECO:0000256" key="1">
    <source>
        <dbReference type="ARBA" id="ARBA00022527"/>
    </source>
</evidence>
<reference evidence="7" key="2">
    <citation type="submission" date="2014-07" db="EMBL/GenBank/DDBJ databases">
        <authorList>
            <person name="Hull J."/>
        </authorList>
    </citation>
    <scope>NUCLEOTIDE SEQUENCE</scope>
</reference>
<keyword evidence="3" id="KW-0547">Nucleotide-binding</keyword>
<sequence>MTQQAPCMLVQYYRTNLKEIDVEKLPVTSITSAYIAEKFPPTPSWLELRKTPRKFALSDGYALATDMHANNAYVGIYTYGRRNSYLCNERLLHVLQSCDEFGYCCGPQVVQAVPSTQQIIVLCTGITLRDILECMWELPSYVSAGNADGYTMDEVTRTAIKHHLKLFSINCNLYFTFQRLREITKQLLIFLWYLRCNSIVHGALRPENIFVKDNTFTSLQISLPKPIFASVNGKQAPSCYDPPETVFHSLNHISHDMWSLGCLLYELYTGKPLFLSSCSLDYFLRILSLLPNAPTQSLDPYTVRLDRWDCDSHRCISDLCGTINTETSEHFVELDISVDDANTSTNDTTSVCYTCNGVGPVDE</sequence>
<dbReference type="SMART" id="SM00220">
    <property type="entry name" value="S_TKc"/>
    <property type="match status" value="1"/>
</dbReference>
<dbReference type="InterPro" id="IPR050494">
    <property type="entry name" value="Ser_Thr_dual-spec_kinase"/>
</dbReference>
<dbReference type="AlphaFoldDB" id="A0A0A9YX84"/>
<keyword evidence="2" id="KW-0808">Transferase</keyword>
<dbReference type="SUPFAM" id="SSF56112">
    <property type="entry name" value="Protein kinase-like (PK-like)"/>
    <property type="match status" value="1"/>
</dbReference>
<protein>
    <submittedName>
        <fullName evidence="7">Dual specificity tyrosine-phosphorylation-regulated kinase 1B</fullName>
    </submittedName>
</protein>
<dbReference type="GO" id="GO:0005524">
    <property type="term" value="F:ATP binding"/>
    <property type="evidence" value="ECO:0007669"/>
    <property type="project" value="UniProtKB-KW"/>
</dbReference>
<evidence type="ECO:0000259" key="6">
    <source>
        <dbReference type="PROSITE" id="PS50011"/>
    </source>
</evidence>
<evidence type="ECO:0000256" key="4">
    <source>
        <dbReference type="ARBA" id="ARBA00022777"/>
    </source>
</evidence>
<dbReference type="Pfam" id="PF00069">
    <property type="entry name" value="Pkinase"/>
    <property type="match status" value="1"/>
</dbReference>
<evidence type="ECO:0000256" key="3">
    <source>
        <dbReference type="ARBA" id="ARBA00022741"/>
    </source>
</evidence>
<dbReference type="InterPro" id="IPR000719">
    <property type="entry name" value="Prot_kinase_dom"/>
</dbReference>
<reference evidence="7" key="1">
    <citation type="journal article" date="2014" name="PLoS ONE">
        <title>Transcriptome-Based Identification of ABC Transporters in the Western Tarnished Plant Bug Lygus hesperus.</title>
        <authorList>
            <person name="Hull J.J."/>
            <person name="Chaney K."/>
            <person name="Geib S.M."/>
            <person name="Fabrick J.A."/>
            <person name="Brent C.S."/>
            <person name="Walsh D."/>
            <person name="Lavine L.C."/>
        </authorList>
    </citation>
    <scope>NUCLEOTIDE SEQUENCE</scope>
</reference>
<feature type="non-terminal residue" evidence="7">
    <location>
        <position position="363"/>
    </location>
</feature>